<dbReference type="OrthoDB" id="7700931at2759"/>
<dbReference type="SUPFAM" id="SSF82153">
    <property type="entry name" value="FAS1 domain"/>
    <property type="match status" value="2"/>
</dbReference>
<dbReference type="Pfam" id="PF02469">
    <property type="entry name" value="Fasciclin"/>
    <property type="match status" value="2"/>
</dbReference>
<dbReference type="GO" id="GO:0016236">
    <property type="term" value="P:macroautophagy"/>
    <property type="evidence" value="ECO:0007669"/>
    <property type="project" value="TreeGrafter"/>
</dbReference>
<evidence type="ECO:0000256" key="1">
    <source>
        <dbReference type="SAM" id="SignalP"/>
    </source>
</evidence>
<dbReference type="GO" id="GO:0005615">
    <property type="term" value="C:extracellular space"/>
    <property type="evidence" value="ECO:0007669"/>
    <property type="project" value="TreeGrafter"/>
</dbReference>
<keyword evidence="4" id="KW-1185">Reference proteome</keyword>
<dbReference type="InterPro" id="IPR000782">
    <property type="entry name" value="FAS1_domain"/>
</dbReference>
<dbReference type="eggNOG" id="ENOG502S10Z">
    <property type="taxonomic scope" value="Eukaryota"/>
</dbReference>
<dbReference type="InterPro" id="IPR036378">
    <property type="entry name" value="FAS1_dom_sf"/>
</dbReference>
<feature type="domain" description="FAS1" evidence="2">
    <location>
        <begin position="52"/>
        <end position="235"/>
    </location>
</feature>
<gene>
    <name evidence="3" type="ORF">SERLA73DRAFT_185694</name>
</gene>
<dbReference type="SMART" id="SM00554">
    <property type="entry name" value="FAS1"/>
    <property type="match status" value="2"/>
</dbReference>
<protein>
    <recommendedName>
        <fullName evidence="2">FAS1 domain-containing protein</fullName>
    </recommendedName>
</protein>
<evidence type="ECO:0000313" key="4">
    <source>
        <dbReference type="Proteomes" id="UP000008063"/>
    </source>
</evidence>
<reference evidence="4" key="1">
    <citation type="journal article" date="2011" name="Science">
        <title>The plant cell wall-decomposing machinery underlies the functional diversity of forest fungi.</title>
        <authorList>
            <person name="Eastwood D.C."/>
            <person name="Floudas D."/>
            <person name="Binder M."/>
            <person name="Majcherczyk A."/>
            <person name="Schneider P."/>
            <person name="Aerts A."/>
            <person name="Asiegbu F.O."/>
            <person name="Baker S.E."/>
            <person name="Barry K."/>
            <person name="Bendiksby M."/>
            <person name="Blumentritt M."/>
            <person name="Coutinho P.M."/>
            <person name="Cullen D."/>
            <person name="de Vries R.P."/>
            <person name="Gathman A."/>
            <person name="Goodell B."/>
            <person name="Henrissat B."/>
            <person name="Ihrmark K."/>
            <person name="Kauserud H."/>
            <person name="Kohler A."/>
            <person name="LaButti K."/>
            <person name="Lapidus A."/>
            <person name="Lavin J.L."/>
            <person name="Lee Y.-H."/>
            <person name="Lindquist E."/>
            <person name="Lilly W."/>
            <person name="Lucas S."/>
            <person name="Morin E."/>
            <person name="Murat C."/>
            <person name="Oguiza J.A."/>
            <person name="Park J."/>
            <person name="Pisabarro A.G."/>
            <person name="Riley R."/>
            <person name="Rosling A."/>
            <person name="Salamov A."/>
            <person name="Schmidt O."/>
            <person name="Schmutz J."/>
            <person name="Skrede I."/>
            <person name="Stenlid J."/>
            <person name="Wiebenga A."/>
            <person name="Xie X."/>
            <person name="Kuees U."/>
            <person name="Hibbett D.S."/>
            <person name="Hoffmeister D."/>
            <person name="Hoegberg N."/>
            <person name="Martin F."/>
            <person name="Grigoriev I.V."/>
            <person name="Watkinson S.C."/>
        </authorList>
    </citation>
    <scope>NUCLEOTIDE SEQUENCE [LARGE SCALE GENOMIC DNA]</scope>
    <source>
        <strain evidence="4">strain S7.3</strain>
    </source>
</reference>
<dbReference type="Proteomes" id="UP000008063">
    <property type="component" value="Unassembled WGS sequence"/>
</dbReference>
<accession>F8Q693</accession>
<evidence type="ECO:0000259" key="2">
    <source>
        <dbReference type="PROSITE" id="PS50213"/>
    </source>
</evidence>
<dbReference type="OMA" id="FATPDWA"/>
<dbReference type="HOGENOM" id="CLU_026509_0_0_1"/>
<dbReference type="InParanoid" id="F8Q693"/>
<dbReference type="STRING" id="936435.F8Q693"/>
<evidence type="ECO:0000313" key="3">
    <source>
        <dbReference type="EMBL" id="EGN96131.1"/>
    </source>
</evidence>
<dbReference type="PROSITE" id="PS50213">
    <property type="entry name" value="FAS1"/>
    <property type="match status" value="2"/>
</dbReference>
<dbReference type="PANTHER" id="PTHR10900:SF122">
    <property type="entry name" value="FAS1 DOMAIN-CONTAINING PROTEIN"/>
    <property type="match status" value="1"/>
</dbReference>
<feature type="signal peptide" evidence="1">
    <location>
        <begin position="1"/>
        <end position="17"/>
    </location>
</feature>
<name>F8Q693_SERL3</name>
<organism evidence="4">
    <name type="scientific">Serpula lacrymans var. lacrymans (strain S7.3)</name>
    <name type="common">Dry rot fungus</name>
    <dbReference type="NCBI Taxonomy" id="936435"/>
    <lineage>
        <taxon>Eukaryota</taxon>
        <taxon>Fungi</taxon>
        <taxon>Dikarya</taxon>
        <taxon>Basidiomycota</taxon>
        <taxon>Agaricomycotina</taxon>
        <taxon>Agaricomycetes</taxon>
        <taxon>Agaricomycetidae</taxon>
        <taxon>Boletales</taxon>
        <taxon>Coniophorineae</taxon>
        <taxon>Serpulaceae</taxon>
        <taxon>Serpula</taxon>
    </lineage>
</organism>
<dbReference type="AlphaFoldDB" id="F8Q693"/>
<sequence length="509" mass="57325">MRLHLLTPLFFAASALALPDPLLYARKTCGSWFSPQDGHQVALGTKQTLAEEKTIYQTLKDDENFSRLVKAIDLSDRVVSLLDDSTAGITFFAVPNKGLPRPRRPRHDEIAGNVATDDGVARNLGELVLQVEELESSPLDDDEKEHRKKVIARIVRGILAYHILPEKTPYPKLLEYSTFQTNLTLKDGSLDYEPLRISVQSRNTPPRVQVNIVSEIIRPDVAAKNGVIHVITLPLLPPPSVFQELFLVPSAFSFVTSALQRVGLTGALERRYTPGHGDKEGVVEGNPALTFFAPTSKSFERLPKKLQFYLFSPFGERALKKILQYHIVPEFILHTDYVHNATSEKDVSGLLAEMLEEHPEIDMDTCGAWGDLFEHADGYVNPDGISRRSEMDSGLHAPPPLPHKPAPVYSYETKLPTFLEDHPIHVKIEKYKINIPIPGPPRFFTKFHVNGQHVGLSDLVARNGAVHVIGKLLVPRRHKDRDGKPHPDAHEDKQWEDWEDWLPKWAMEE</sequence>
<feature type="domain" description="FAS1" evidence="2">
    <location>
        <begin position="239"/>
        <end position="473"/>
    </location>
</feature>
<dbReference type="EMBL" id="GL945484">
    <property type="protein sequence ID" value="EGN96131.1"/>
    <property type="molecule type" value="Genomic_DNA"/>
</dbReference>
<dbReference type="GO" id="GO:0000329">
    <property type="term" value="C:fungal-type vacuole membrane"/>
    <property type="evidence" value="ECO:0007669"/>
    <property type="project" value="TreeGrafter"/>
</dbReference>
<proteinExistence type="predicted"/>
<feature type="chain" id="PRO_5003382598" description="FAS1 domain-containing protein" evidence="1">
    <location>
        <begin position="18"/>
        <end position="509"/>
    </location>
</feature>
<dbReference type="Gene3D" id="2.30.180.10">
    <property type="entry name" value="FAS1 domain"/>
    <property type="match status" value="2"/>
</dbReference>
<dbReference type="PANTHER" id="PTHR10900">
    <property type="entry name" value="PERIOSTIN-RELATED"/>
    <property type="match status" value="1"/>
</dbReference>
<dbReference type="InterPro" id="IPR050904">
    <property type="entry name" value="Adhesion/Biosynth-related"/>
</dbReference>
<keyword evidence="1" id="KW-0732">Signal</keyword>